<dbReference type="Gramene" id="GBG92792">
    <property type="protein sequence ID" value="GBG92792"/>
    <property type="gene ID" value="CBR_g57142"/>
</dbReference>
<reference evidence="2 3" key="1">
    <citation type="journal article" date="2018" name="Cell">
        <title>The Chara Genome: Secondary Complexity and Implications for Plant Terrestrialization.</title>
        <authorList>
            <person name="Nishiyama T."/>
            <person name="Sakayama H."/>
            <person name="Vries J.D."/>
            <person name="Buschmann H."/>
            <person name="Saint-Marcoux D."/>
            <person name="Ullrich K.K."/>
            <person name="Haas F.B."/>
            <person name="Vanderstraeten L."/>
            <person name="Becker D."/>
            <person name="Lang D."/>
            <person name="Vosolsobe S."/>
            <person name="Rombauts S."/>
            <person name="Wilhelmsson P.K.I."/>
            <person name="Janitza P."/>
            <person name="Kern R."/>
            <person name="Heyl A."/>
            <person name="Rumpler F."/>
            <person name="Villalobos L.I.A.C."/>
            <person name="Clay J.M."/>
            <person name="Skokan R."/>
            <person name="Toyoda A."/>
            <person name="Suzuki Y."/>
            <person name="Kagoshima H."/>
            <person name="Schijlen E."/>
            <person name="Tajeshwar N."/>
            <person name="Catarino B."/>
            <person name="Hetherington A.J."/>
            <person name="Saltykova A."/>
            <person name="Bonnot C."/>
            <person name="Breuninger H."/>
            <person name="Symeonidi A."/>
            <person name="Radhakrishnan G.V."/>
            <person name="Van Nieuwerburgh F."/>
            <person name="Deforce D."/>
            <person name="Chang C."/>
            <person name="Karol K.G."/>
            <person name="Hedrich R."/>
            <person name="Ulvskov P."/>
            <person name="Glockner G."/>
            <person name="Delwiche C.F."/>
            <person name="Petrasek J."/>
            <person name="Van de Peer Y."/>
            <person name="Friml J."/>
            <person name="Beilby M."/>
            <person name="Dolan L."/>
            <person name="Kohara Y."/>
            <person name="Sugano S."/>
            <person name="Fujiyama A."/>
            <person name="Delaux P.-M."/>
            <person name="Quint M."/>
            <person name="TheiBen G."/>
            <person name="Hagemann M."/>
            <person name="Harholt J."/>
            <person name="Dunand C."/>
            <person name="Zachgo S."/>
            <person name="Langdale J."/>
            <person name="Maumus F."/>
            <person name="Straeten D.V.D."/>
            <person name="Gould S.B."/>
            <person name="Rensing S.A."/>
        </authorList>
    </citation>
    <scope>NUCLEOTIDE SEQUENCE [LARGE SCALE GENOMIC DNA]</scope>
    <source>
        <strain evidence="2 3">S276</strain>
    </source>
</reference>
<evidence type="ECO:0000313" key="3">
    <source>
        <dbReference type="Proteomes" id="UP000265515"/>
    </source>
</evidence>
<dbReference type="EMBL" id="BFEA01001136">
    <property type="protein sequence ID" value="GBG92792.1"/>
    <property type="molecule type" value="Genomic_DNA"/>
</dbReference>
<organism evidence="2 3">
    <name type="scientific">Chara braunii</name>
    <name type="common">Braun's stonewort</name>
    <dbReference type="NCBI Taxonomy" id="69332"/>
    <lineage>
        <taxon>Eukaryota</taxon>
        <taxon>Viridiplantae</taxon>
        <taxon>Streptophyta</taxon>
        <taxon>Charophyceae</taxon>
        <taxon>Charales</taxon>
        <taxon>Characeae</taxon>
        <taxon>Chara</taxon>
    </lineage>
</organism>
<protein>
    <submittedName>
        <fullName evidence="2">Uncharacterized protein</fullName>
    </submittedName>
</protein>
<feature type="region of interest" description="Disordered" evidence="1">
    <location>
        <begin position="183"/>
        <end position="290"/>
    </location>
</feature>
<feature type="compositionally biased region" description="Basic and acidic residues" evidence="1">
    <location>
        <begin position="183"/>
        <end position="205"/>
    </location>
</feature>
<proteinExistence type="predicted"/>
<comment type="caution">
    <text evidence="2">The sequence shown here is derived from an EMBL/GenBank/DDBJ whole genome shotgun (WGS) entry which is preliminary data.</text>
</comment>
<feature type="compositionally biased region" description="Basic and acidic residues" evidence="1">
    <location>
        <begin position="228"/>
        <end position="247"/>
    </location>
</feature>
<sequence>MGHGRIGLCGGVPSREAQRCVHVRIVVACIAIDACHFAGVVLHSFSRRATTTQRGKLCASLPSSRQWRHVIPVEVLAMEGGREVGHALLTLLERTTVAAAVSVVVLRCQQERALGRMKAQLRARTRRTRMQAAHDGPEYVGTSEAVIQLCYALGCGDILRATPRLWMKCRTRGTWEELRQCEKQHNDKEQRGDHQKQHNDEEQQREPAVQVGHEWHDGQGSNDTPGEQQREQHGDHQKQHSDEEQQREPAVQVGHDRCGRSSNVGDRMTPVDPTRGRPTTNGNCWRPLGD</sequence>
<name>A0A388ME81_CHABU</name>
<dbReference type="Proteomes" id="UP000265515">
    <property type="component" value="Unassembled WGS sequence"/>
</dbReference>
<evidence type="ECO:0000256" key="1">
    <source>
        <dbReference type="SAM" id="MobiDB-lite"/>
    </source>
</evidence>
<keyword evidence="3" id="KW-1185">Reference proteome</keyword>
<accession>A0A388ME81</accession>
<gene>
    <name evidence="2" type="ORF">CBR_g57142</name>
</gene>
<dbReference type="AlphaFoldDB" id="A0A388ME81"/>
<evidence type="ECO:0000313" key="2">
    <source>
        <dbReference type="EMBL" id="GBG92792.1"/>
    </source>
</evidence>